<dbReference type="PANTHER" id="PTHR36057">
    <property type="match status" value="1"/>
</dbReference>
<evidence type="ECO:0000313" key="2">
    <source>
        <dbReference type="EMBL" id="NCD68897.1"/>
    </source>
</evidence>
<dbReference type="Proteomes" id="UP000638732">
    <property type="component" value="Unassembled WGS sequence"/>
</dbReference>
<dbReference type="EMBL" id="WWEO01000040">
    <property type="protein sequence ID" value="NCD68897.1"/>
    <property type="molecule type" value="Genomic_DNA"/>
</dbReference>
<dbReference type="InterPro" id="IPR036249">
    <property type="entry name" value="Thioredoxin-like_sf"/>
</dbReference>
<dbReference type="SUPFAM" id="SSF52833">
    <property type="entry name" value="Thioredoxin-like"/>
    <property type="match status" value="1"/>
</dbReference>
<name>A0A965ZFL7_9SPHI</name>
<proteinExistence type="predicted"/>
<dbReference type="InterPro" id="IPR010634">
    <property type="entry name" value="DUF1223"/>
</dbReference>
<dbReference type="PANTHER" id="PTHR36057:SF1">
    <property type="entry name" value="LIPOPROTEIN LIPID ATTACHMENT SITE-LIKE PROTEIN, PUTATIVE (DUF1223)-RELATED"/>
    <property type="match status" value="1"/>
</dbReference>
<organism evidence="2 3">
    <name type="scientific">Mucilaginibacter agri</name>
    <dbReference type="NCBI Taxonomy" id="2695265"/>
    <lineage>
        <taxon>Bacteria</taxon>
        <taxon>Pseudomonadati</taxon>
        <taxon>Bacteroidota</taxon>
        <taxon>Sphingobacteriia</taxon>
        <taxon>Sphingobacteriales</taxon>
        <taxon>Sphingobacteriaceae</taxon>
        <taxon>Mucilaginibacter</taxon>
    </lineage>
</organism>
<protein>
    <submittedName>
        <fullName evidence="2">DUF1223 domain-containing protein</fullName>
    </submittedName>
</protein>
<evidence type="ECO:0000313" key="3">
    <source>
        <dbReference type="Proteomes" id="UP000638732"/>
    </source>
</evidence>
<reference evidence="2" key="1">
    <citation type="submission" date="2020-01" db="EMBL/GenBank/DDBJ databases">
        <authorList>
            <person name="Seo Y.L."/>
        </authorList>
    </citation>
    <scope>NUCLEOTIDE SEQUENCE</scope>
    <source>
        <strain evidence="2">R11</strain>
    </source>
</reference>
<dbReference type="Pfam" id="PF06764">
    <property type="entry name" value="DUF1223"/>
    <property type="match status" value="1"/>
</dbReference>
<gene>
    <name evidence="2" type="ORF">GSY63_05985</name>
</gene>
<sequence>MKNRIIGFGLLSLLLLTSFKTADHNKQVVLMGFAVVELFTSEGCSSCPPADQTLMQLSKEFATKPVYFLSFHVDYWDNKSWKDPYSDHDYTDRQRHYTQLFHAETYTPQAVFNGKQELIGSEGDKLRALIKASLKVWPSNSISFGATIANNQLNIKYDLHSVTDDDLVNVALVQERATDKITGGENNGATISHVNVVRAFKTVSAKLSGTAQLTIPSDMAGKAFRIITYIQSKSTWNVTAGNTIVISPSRIITVSKSK</sequence>
<reference evidence="2" key="2">
    <citation type="submission" date="2020-10" db="EMBL/GenBank/DDBJ databases">
        <title>Mucilaginibacter sp. nov., isolated from soil.</title>
        <authorList>
            <person name="Jeon C.O."/>
        </authorList>
    </citation>
    <scope>NUCLEOTIDE SEQUENCE</scope>
    <source>
        <strain evidence="2">R11</strain>
    </source>
</reference>
<feature type="chain" id="PRO_5037237604" evidence="1">
    <location>
        <begin position="23"/>
        <end position="258"/>
    </location>
</feature>
<feature type="signal peptide" evidence="1">
    <location>
        <begin position="1"/>
        <end position="22"/>
    </location>
</feature>
<comment type="caution">
    <text evidence="2">The sequence shown here is derived from an EMBL/GenBank/DDBJ whole genome shotgun (WGS) entry which is preliminary data.</text>
</comment>
<dbReference type="AlphaFoldDB" id="A0A965ZFL7"/>
<keyword evidence="1" id="KW-0732">Signal</keyword>
<accession>A0A965ZFL7</accession>
<keyword evidence="3" id="KW-1185">Reference proteome</keyword>
<dbReference type="RefSeq" id="WP_166584886.1">
    <property type="nucleotide sequence ID" value="NZ_WWEO01000040.1"/>
</dbReference>
<evidence type="ECO:0000256" key="1">
    <source>
        <dbReference type="SAM" id="SignalP"/>
    </source>
</evidence>